<gene>
    <name evidence="1" type="ORF">H4S07_004568</name>
</gene>
<comment type="caution">
    <text evidence="1">The sequence shown here is derived from an EMBL/GenBank/DDBJ whole genome shotgun (WGS) entry which is preliminary data.</text>
</comment>
<proteinExistence type="predicted"/>
<organism evidence="1 2">
    <name type="scientific">Coemansia furcata</name>
    <dbReference type="NCBI Taxonomy" id="417177"/>
    <lineage>
        <taxon>Eukaryota</taxon>
        <taxon>Fungi</taxon>
        <taxon>Fungi incertae sedis</taxon>
        <taxon>Zoopagomycota</taxon>
        <taxon>Kickxellomycotina</taxon>
        <taxon>Kickxellomycetes</taxon>
        <taxon>Kickxellales</taxon>
        <taxon>Kickxellaceae</taxon>
        <taxon>Coemansia</taxon>
    </lineage>
</organism>
<evidence type="ECO:0000313" key="1">
    <source>
        <dbReference type="EMBL" id="KAJ2802972.1"/>
    </source>
</evidence>
<feature type="non-terminal residue" evidence="1">
    <location>
        <position position="1"/>
    </location>
</feature>
<reference evidence="1" key="1">
    <citation type="submission" date="2022-07" db="EMBL/GenBank/DDBJ databases">
        <title>Phylogenomic reconstructions and comparative analyses of Kickxellomycotina fungi.</title>
        <authorList>
            <person name="Reynolds N.K."/>
            <person name="Stajich J.E."/>
            <person name="Barry K."/>
            <person name="Grigoriev I.V."/>
            <person name="Crous P."/>
            <person name="Smith M.E."/>
        </authorList>
    </citation>
    <scope>NUCLEOTIDE SEQUENCE</scope>
    <source>
        <strain evidence="1">CBS 102833</strain>
    </source>
</reference>
<evidence type="ECO:0000313" key="2">
    <source>
        <dbReference type="Proteomes" id="UP001140096"/>
    </source>
</evidence>
<sequence length="123" mass="13725">GIDIYFDNVGGEFLDAALANINYYARIIICGAITQYNLSSPEERYGVKNITNVLLKKAKMEGFIVLDYYNTPAHKEFAEEVSKLYHEGKITYRFTEAGGLENGAQAILDLFDGKNFGKSIIKA</sequence>
<accession>A0ACC1L7I1</accession>
<dbReference type="EMBL" id="JANBUP010001888">
    <property type="protein sequence ID" value="KAJ2802972.1"/>
    <property type="molecule type" value="Genomic_DNA"/>
</dbReference>
<keyword evidence="2" id="KW-1185">Reference proteome</keyword>
<protein>
    <submittedName>
        <fullName evidence="1">Uncharacterized protein</fullName>
    </submittedName>
</protein>
<name>A0ACC1L7I1_9FUNG</name>
<dbReference type="Proteomes" id="UP001140096">
    <property type="component" value="Unassembled WGS sequence"/>
</dbReference>